<dbReference type="Proteomes" id="UP001249851">
    <property type="component" value="Unassembled WGS sequence"/>
</dbReference>
<name>A0AAD9PRL6_ACRCE</name>
<protein>
    <recommendedName>
        <fullName evidence="3">Integrase zinc-binding domain-containing protein</fullName>
    </recommendedName>
</protein>
<evidence type="ECO:0000313" key="2">
    <source>
        <dbReference type="Proteomes" id="UP001249851"/>
    </source>
</evidence>
<dbReference type="PANTHER" id="PTHR47331">
    <property type="entry name" value="PHD-TYPE DOMAIN-CONTAINING PROTEIN"/>
    <property type="match status" value="1"/>
</dbReference>
<organism evidence="1 2">
    <name type="scientific">Acropora cervicornis</name>
    <name type="common">Staghorn coral</name>
    <dbReference type="NCBI Taxonomy" id="6130"/>
    <lineage>
        <taxon>Eukaryota</taxon>
        <taxon>Metazoa</taxon>
        <taxon>Cnidaria</taxon>
        <taxon>Anthozoa</taxon>
        <taxon>Hexacorallia</taxon>
        <taxon>Scleractinia</taxon>
        <taxon>Astrocoeniina</taxon>
        <taxon>Acroporidae</taxon>
        <taxon>Acropora</taxon>
    </lineage>
</organism>
<dbReference type="EMBL" id="JARQWQ010000176">
    <property type="protein sequence ID" value="KAK2547611.1"/>
    <property type="molecule type" value="Genomic_DNA"/>
</dbReference>
<comment type="caution">
    <text evidence="1">The sequence shown here is derived from an EMBL/GenBank/DDBJ whole genome shotgun (WGS) entry which is preliminary data.</text>
</comment>
<evidence type="ECO:0000313" key="1">
    <source>
        <dbReference type="EMBL" id="KAK2547611.1"/>
    </source>
</evidence>
<reference evidence="1" key="2">
    <citation type="journal article" date="2023" name="Science">
        <title>Genomic signatures of disease resistance in endangered staghorn corals.</title>
        <authorList>
            <person name="Vollmer S.V."/>
            <person name="Selwyn J.D."/>
            <person name="Despard B.A."/>
            <person name="Roesel C.L."/>
        </authorList>
    </citation>
    <scope>NUCLEOTIDE SEQUENCE</scope>
    <source>
        <strain evidence="1">K2</strain>
    </source>
</reference>
<evidence type="ECO:0008006" key="3">
    <source>
        <dbReference type="Google" id="ProtNLM"/>
    </source>
</evidence>
<gene>
    <name evidence="1" type="ORF">P5673_032392</name>
</gene>
<dbReference type="AlphaFoldDB" id="A0AAD9PRL6"/>
<reference evidence="1" key="1">
    <citation type="journal article" date="2023" name="G3 (Bethesda)">
        <title>Whole genome assembly and annotation of the endangered Caribbean coral Acropora cervicornis.</title>
        <authorList>
            <person name="Selwyn J.D."/>
            <person name="Vollmer S.V."/>
        </authorList>
    </citation>
    <scope>NUCLEOTIDE SEQUENCE</scope>
    <source>
        <strain evidence="1">K2</strain>
    </source>
</reference>
<accession>A0AAD9PRL6</accession>
<dbReference type="PANTHER" id="PTHR47331:SF1">
    <property type="entry name" value="GAG-LIKE PROTEIN"/>
    <property type="match status" value="1"/>
</dbReference>
<proteinExistence type="predicted"/>
<keyword evidence="2" id="KW-1185">Reference proteome</keyword>
<sequence>MRANGIHTFVPNRITTVRDGSTPDQWYHVEGTMNPGDHTFRGVAADAFLNCTEWSLGPDFLWKCERKWPKLTDSSITIPSGDPEVKAHATSLATSPNPPITTLSDLFQRISSWYRLKKAVAWILRYRSNLLMDNHVSSLIINRYHTLSGHSGRQHVLSLFCQRYWLIKANSAVRKILTKWYSCRKREAPVCEQKMSDLPEDRLVPDKPPFTIVGVDCFGPFHVRRARSLVKDME</sequence>